<accession>A0A3P7INC9</accession>
<evidence type="ECO:0000313" key="1">
    <source>
        <dbReference type="EMBL" id="VDM69293.1"/>
    </source>
</evidence>
<protein>
    <submittedName>
        <fullName evidence="1">Uncharacterized protein</fullName>
    </submittedName>
</protein>
<dbReference type="Proteomes" id="UP000270094">
    <property type="component" value="Unassembled WGS sequence"/>
</dbReference>
<evidence type="ECO:0000313" key="2">
    <source>
        <dbReference type="Proteomes" id="UP000270094"/>
    </source>
</evidence>
<name>A0A3P7INC9_STRVU</name>
<dbReference type="OrthoDB" id="5858183at2759"/>
<reference evidence="1 2" key="1">
    <citation type="submission" date="2018-11" db="EMBL/GenBank/DDBJ databases">
        <authorList>
            <consortium name="Pathogen Informatics"/>
        </authorList>
    </citation>
    <scope>NUCLEOTIDE SEQUENCE [LARGE SCALE GENOMIC DNA]</scope>
</reference>
<keyword evidence="2" id="KW-1185">Reference proteome</keyword>
<gene>
    <name evidence="1" type="ORF">SVUK_LOCUS4291</name>
</gene>
<dbReference type="EMBL" id="UYYB01011730">
    <property type="protein sequence ID" value="VDM69293.1"/>
    <property type="molecule type" value="Genomic_DNA"/>
</dbReference>
<sequence length="100" mass="11467">MRNSQYCVCNPSFWSKTRNENIGDDAREARYGAVAKIYYLQHSFWSSLEKDPEPLPGAPSVLRDYFTPDLLRNYDIAVMAEASSKPVLYSSYAESYVKLL</sequence>
<organism evidence="1 2">
    <name type="scientific">Strongylus vulgaris</name>
    <name type="common">Blood worm</name>
    <dbReference type="NCBI Taxonomy" id="40348"/>
    <lineage>
        <taxon>Eukaryota</taxon>
        <taxon>Metazoa</taxon>
        <taxon>Ecdysozoa</taxon>
        <taxon>Nematoda</taxon>
        <taxon>Chromadorea</taxon>
        <taxon>Rhabditida</taxon>
        <taxon>Rhabditina</taxon>
        <taxon>Rhabditomorpha</taxon>
        <taxon>Strongyloidea</taxon>
        <taxon>Strongylidae</taxon>
        <taxon>Strongylus</taxon>
    </lineage>
</organism>
<dbReference type="AlphaFoldDB" id="A0A3P7INC9"/>
<proteinExistence type="predicted"/>